<proteinExistence type="predicted"/>
<organism evidence="1 2">
    <name type="scientific">Pseudomonas jinjuensis</name>
    <dbReference type="NCBI Taxonomy" id="198616"/>
    <lineage>
        <taxon>Bacteria</taxon>
        <taxon>Pseudomonadati</taxon>
        <taxon>Pseudomonadota</taxon>
        <taxon>Gammaproteobacteria</taxon>
        <taxon>Pseudomonadales</taxon>
        <taxon>Pseudomonadaceae</taxon>
        <taxon>Pseudomonas</taxon>
    </lineage>
</organism>
<dbReference type="EMBL" id="FNIJ01000003">
    <property type="protein sequence ID" value="SDN46798.1"/>
    <property type="molecule type" value="Genomic_DNA"/>
</dbReference>
<accession>A0A1H0BMJ8</accession>
<dbReference type="STRING" id="198616.SAMN05216193_103122"/>
<dbReference type="AlphaFoldDB" id="A0A1H0BMJ8"/>
<name>A0A1H0BMJ8_9PSED</name>
<evidence type="ECO:0000313" key="1">
    <source>
        <dbReference type="EMBL" id="SDN46798.1"/>
    </source>
</evidence>
<protein>
    <submittedName>
        <fullName evidence="1">Uncharacterized protein</fullName>
    </submittedName>
</protein>
<dbReference type="Proteomes" id="UP000242957">
    <property type="component" value="Unassembled WGS sequence"/>
</dbReference>
<evidence type="ECO:0000313" key="2">
    <source>
        <dbReference type="Proteomes" id="UP000242957"/>
    </source>
</evidence>
<gene>
    <name evidence="1" type="ORF">SAMN05216193_103122</name>
</gene>
<reference evidence="2" key="1">
    <citation type="submission" date="2016-10" db="EMBL/GenBank/DDBJ databases">
        <authorList>
            <person name="Varghese N."/>
            <person name="Submissions S."/>
        </authorList>
    </citation>
    <scope>NUCLEOTIDE SEQUENCE [LARGE SCALE GENOMIC DNA]</scope>
    <source>
        <strain evidence="2">JCM 21621</strain>
    </source>
</reference>
<keyword evidence="2" id="KW-1185">Reference proteome</keyword>
<sequence>MNTKSISPHGMASQYVIRPFEWLQGAGFGRQVTGKLGRFRQDQERQGAAVAVVHWQDGTWCVLAQRLGPLVQAIALDDGIAADLYEDARSMLRDGYLPKLVVRFEAYGRPTH</sequence>